<name>A0A2R4MFW4_9HYPH</name>
<sequence length="229" mass="26323">MTYFSDHAKALAKRLRQSLKQRDIDLSHGQCLEIISELTGEISWNHLSAKLNTNRDRDSLPYGWFAHGEYLSTCYQFDFEKAPRTVSIECEKQRPRTYATLMQFFSADRFKDTTLRFSGQIKTEDADSASLWMRADGAERERLAFDNMQTPEPDRSIKGTADWQDVAIELFIPNETEKIFFGLLLSGKGRASFRNLQMIAQNDKALPLDYDDTDSLYPVNLGMFASQTM</sequence>
<dbReference type="InterPro" id="IPR045517">
    <property type="entry name" value="Glyoxalase_8"/>
</dbReference>
<dbReference type="RefSeq" id="WP_117395909.1">
    <property type="nucleotide sequence ID" value="NZ_CP021330.1"/>
</dbReference>
<feature type="domain" description="Glyoxalase-related protein" evidence="1">
    <location>
        <begin position="6"/>
        <end position="73"/>
    </location>
</feature>
<evidence type="ECO:0000313" key="3">
    <source>
        <dbReference type="Proteomes" id="UP000258927"/>
    </source>
</evidence>
<dbReference type="KEGG" id="mmyr:MXMO3_02255"/>
<proteinExistence type="predicted"/>
<organism evidence="2 3">
    <name type="scientific">Maritalea myrionectae</name>
    <dbReference type="NCBI Taxonomy" id="454601"/>
    <lineage>
        <taxon>Bacteria</taxon>
        <taxon>Pseudomonadati</taxon>
        <taxon>Pseudomonadota</taxon>
        <taxon>Alphaproteobacteria</taxon>
        <taxon>Hyphomicrobiales</taxon>
        <taxon>Devosiaceae</taxon>
        <taxon>Maritalea</taxon>
    </lineage>
</organism>
<dbReference type="Gene3D" id="2.60.120.260">
    <property type="entry name" value="Galactose-binding domain-like"/>
    <property type="match status" value="1"/>
</dbReference>
<reference evidence="2 3" key="1">
    <citation type="submission" date="2017-05" db="EMBL/GenBank/DDBJ databases">
        <title>Genome Analysis of Maritalea myrionectae HL2708#5.</title>
        <authorList>
            <consortium name="Cotde Inc.-PKNU"/>
            <person name="Jang D."/>
            <person name="Oh H.-M."/>
        </authorList>
    </citation>
    <scope>NUCLEOTIDE SEQUENCE [LARGE SCALE GENOMIC DNA]</scope>
    <source>
        <strain evidence="2 3">HL2708#5</strain>
    </source>
</reference>
<dbReference type="Proteomes" id="UP000258927">
    <property type="component" value="Chromosome"/>
</dbReference>
<gene>
    <name evidence="2" type="ORF">MXMO3_02255</name>
</gene>
<dbReference type="EMBL" id="CP021330">
    <property type="protein sequence ID" value="AVX04769.1"/>
    <property type="molecule type" value="Genomic_DNA"/>
</dbReference>
<dbReference type="Pfam" id="PF20066">
    <property type="entry name" value="Glyoxalase_8"/>
    <property type="match status" value="1"/>
</dbReference>
<protein>
    <recommendedName>
        <fullName evidence="1">Glyoxalase-related protein domain-containing protein</fullName>
    </recommendedName>
</protein>
<keyword evidence="3" id="KW-1185">Reference proteome</keyword>
<evidence type="ECO:0000259" key="1">
    <source>
        <dbReference type="Pfam" id="PF20066"/>
    </source>
</evidence>
<dbReference type="AlphaFoldDB" id="A0A2R4MFW4"/>
<evidence type="ECO:0000313" key="2">
    <source>
        <dbReference type="EMBL" id="AVX04769.1"/>
    </source>
</evidence>
<accession>A0A2R4MFW4</accession>